<keyword evidence="6 10" id="KW-0328">Glycosyltransferase</keyword>
<dbReference type="EMBL" id="JBBHLI010000002">
    <property type="protein sequence ID" value="MEK9500113.1"/>
    <property type="molecule type" value="Genomic_DNA"/>
</dbReference>
<evidence type="ECO:0000256" key="2">
    <source>
        <dbReference type="ARBA" id="ARBA00012687"/>
    </source>
</evidence>
<dbReference type="EC" id="2.4.1.182" evidence="2 10"/>
<keyword evidence="4 10" id="KW-0444">Lipid biosynthesis</keyword>
<keyword evidence="12" id="KW-1185">Reference proteome</keyword>
<comment type="caution">
    <text evidence="11">The sequence shown here is derived from an EMBL/GenBank/DDBJ whole genome shotgun (WGS) entry which is preliminary data.</text>
</comment>
<sequence length="381" mass="41467">MSPRVLVLAGEASGDHHGARVVEAIRERCPDATFFGLGGPDLAAQGVELLETLDALAVMGFAEVIRHLRFFLGLERRLVERLDSGEVDLVLAVDYPGFNMRLARRARERGIPVVYYIAPQVWAWKEHRAARLAEDADRVAVILPFEAERLADAGADVHFVGHPLMERDPVRTSEAELREELGLPPADTPGEAGLVALLPGSRRQELDRHLDLFAETARRLTAVRPGVRPVFACAPGVEAAPLRDTGWPVTTRTRALLTHARAGLVKSGTSTLEAAVADTPFVCVYRTNPITYMLARRLVKVPHIALANLVAGEAVVPELLQKEAEPARLAAELETLLDEGPARRAQLEGLARVREKLGGPGASERTAELVVDVLRERRGAA</sequence>
<comment type="function">
    <text evidence="1 10">Condensation of UDP-2,3-diacylglucosamine and 2,3-diacylglucosamine-1-phosphate to form lipid A disaccharide, a precursor of lipid A, a phosphorylated glycolipid that anchors the lipopolysaccharide to the outer membrane of the cell.</text>
</comment>
<dbReference type="HAMAP" id="MF_00392">
    <property type="entry name" value="LpxB"/>
    <property type="match status" value="1"/>
</dbReference>
<dbReference type="SUPFAM" id="SSF53756">
    <property type="entry name" value="UDP-Glycosyltransferase/glycogen phosphorylase"/>
    <property type="match status" value="1"/>
</dbReference>
<dbReference type="Proteomes" id="UP001484239">
    <property type="component" value="Unassembled WGS sequence"/>
</dbReference>
<evidence type="ECO:0000256" key="7">
    <source>
        <dbReference type="ARBA" id="ARBA00022679"/>
    </source>
</evidence>
<reference evidence="11 12" key="1">
    <citation type="submission" date="2024-02" db="EMBL/GenBank/DDBJ databases">
        <title>A novel Gemmatimonadota bacterium.</title>
        <authorList>
            <person name="Du Z.-J."/>
            <person name="Ye Y.-Q."/>
        </authorList>
    </citation>
    <scope>NUCLEOTIDE SEQUENCE [LARGE SCALE GENOMIC DNA]</scope>
    <source>
        <strain evidence="11 12">DH-20</strain>
    </source>
</reference>
<keyword evidence="7 10" id="KW-0808">Transferase</keyword>
<gene>
    <name evidence="10 11" type="primary">lpxB</name>
    <name evidence="11" type="ORF">WI372_03910</name>
</gene>
<comment type="similarity">
    <text evidence="10">Belongs to the LpxB family.</text>
</comment>
<dbReference type="GO" id="GO:0008915">
    <property type="term" value="F:lipid-A-disaccharide synthase activity"/>
    <property type="evidence" value="ECO:0007669"/>
    <property type="project" value="UniProtKB-EC"/>
</dbReference>
<dbReference type="PANTHER" id="PTHR30372">
    <property type="entry name" value="LIPID-A-DISACCHARIDE SYNTHASE"/>
    <property type="match status" value="1"/>
</dbReference>
<proteinExistence type="inferred from homology"/>
<comment type="catalytic activity">
    <reaction evidence="9 10">
        <text>a lipid X + a UDP-2-N,3-O-bis[(3R)-3-hydroxyacyl]-alpha-D-glucosamine = a lipid A disaccharide + UDP + H(+)</text>
        <dbReference type="Rhea" id="RHEA:67828"/>
        <dbReference type="ChEBI" id="CHEBI:15378"/>
        <dbReference type="ChEBI" id="CHEBI:58223"/>
        <dbReference type="ChEBI" id="CHEBI:137748"/>
        <dbReference type="ChEBI" id="CHEBI:176338"/>
        <dbReference type="ChEBI" id="CHEBI:176343"/>
        <dbReference type="EC" id="2.4.1.182"/>
    </reaction>
</comment>
<evidence type="ECO:0000256" key="1">
    <source>
        <dbReference type="ARBA" id="ARBA00002056"/>
    </source>
</evidence>
<name>A0ABU9E5U5_9BACT</name>
<evidence type="ECO:0000256" key="3">
    <source>
        <dbReference type="ARBA" id="ARBA00020902"/>
    </source>
</evidence>
<dbReference type="InterPro" id="IPR003835">
    <property type="entry name" value="Glyco_trans_19"/>
</dbReference>
<evidence type="ECO:0000256" key="10">
    <source>
        <dbReference type="HAMAP-Rule" id="MF_00392"/>
    </source>
</evidence>
<dbReference type="RefSeq" id="WP_405286501.1">
    <property type="nucleotide sequence ID" value="NZ_JBBHLI010000002.1"/>
</dbReference>
<comment type="pathway">
    <text evidence="10">Bacterial outer membrane biogenesis; LPS lipid A biosynthesis.</text>
</comment>
<evidence type="ECO:0000256" key="8">
    <source>
        <dbReference type="ARBA" id="ARBA00023098"/>
    </source>
</evidence>
<evidence type="ECO:0000256" key="5">
    <source>
        <dbReference type="ARBA" id="ARBA00022556"/>
    </source>
</evidence>
<evidence type="ECO:0000313" key="11">
    <source>
        <dbReference type="EMBL" id="MEK9500113.1"/>
    </source>
</evidence>
<keyword evidence="5 10" id="KW-0441">Lipid A biosynthesis</keyword>
<protein>
    <recommendedName>
        <fullName evidence="3 10">Lipid-A-disaccharide synthase</fullName>
        <ecNumber evidence="2 10">2.4.1.182</ecNumber>
    </recommendedName>
</protein>
<evidence type="ECO:0000256" key="4">
    <source>
        <dbReference type="ARBA" id="ARBA00022516"/>
    </source>
</evidence>
<dbReference type="Pfam" id="PF02684">
    <property type="entry name" value="LpxB"/>
    <property type="match status" value="1"/>
</dbReference>
<keyword evidence="8 10" id="KW-0443">Lipid metabolism</keyword>
<dbReference type="NCBIfam" id="TIGR00215">
    <property type="entry name" value="lpxB"/>
    <property type="match status" value="1"/>
</dbReference>
<accession>A0ABU9E5U5</accession>
<evidence type="ECO:0000256" key="6">
    <source>
        <dbReference type="ARBA" id="ARBA00022676"/>
    </source>
</evidence>
<organism evidence="11 12">
    <name type="scientific">Gaopeijia maritima</name>
    <dbReference type="NCBI Taxonomy" id="3119007"/>
    <lineage>
        <taxon>Bacteria</taxon>
        <taxon>Pseudomonadati</taxon>
        <taxon>Gemmatimonadota</taxon>
        <taxon>Longimicrobiia</taxon>
        <taxon>Gaopeijiales</taxon>
        <taxon>Gaopeijiaceae</taxon>
        <taxon>Gaopeijia</taxon>
    </lineage>
</organism>
<evidence type="ECO:0000313" key="12">
    <source>
        <dbReference type="Proteomes" id="UP001484239"/>
    </source>
</evidence>
<evidence type="ECO:0000256" key="9">
    <source>
        <dbReference type="ARBA" id="ARBA00048975"/>
    </source>
</evidence>
<dbReference type="PANTHER" id="PTHR30372:SF4">
    <property type="entry name" value="LIPID-A-DISACCHARIDE SYNTHASE, MITOCHONDRIAL-RELATED"/>
    <property type="match status" value="1"/>
</dbReference>